<proteinExistence type="predicted"/>
<dbReference type="EMBL" id="BOMW01000027">
    <property type="protein sequence ID" value="GIF05446.1"/>
    <property type="molecule type" value="Genomic_DNA"/>
</dbReference>
<evidence type="ECO:0000313" key="2">
    <source>
        <dbReference type="EMBL" id="GIF05446.1"/>
    </source>
</evidence>
<accession>A0A919N6Y0</accession>
<feature type="region of interest" description="Disordered" evidence="1">
    <location>
        <begin position="16"/>
        <end position="46"/>
    </location>
</feature>
<protein>
    <submittedName>
        <fullName evidence="2">Uncharacterized protein</fullName>
    </submittedName>
</protein>
<evidence type="ECO:0000313" key="3">
    <source>
        <dbReference type="Proteomes" id="UP000629619"/>
    </source>
</evidence>
<dbReference type="Proteomes" id="UP000629619">
    <property type="component" value="Unassembled WGS sequence"/>
</dbReference>
<sequence length="80" mass="8413">MTVNRLLRRADRGPAAWIAGGRRGSPDLDPGADRDQRDAGSSVPAAVVATPASDDLYRTAVGLVVRQAGLGALALRRRHP</sequence>
<reference evidence="2" key="1">
    <citation type="submission" date="2021-01" db="EMBL/GenBank/DDBJ databases">
        <title>Whole genome shotgun sequence of Actinoplanes siamensis NBRC 109076.</title>
        <authorList>
            <person name="Komaki H."/>
            <person name="Tamura T."/>
        </authorList>
    </citation>
    <scope>NUCLEOTIDE SEQUENCE</scope>
    <source>
        <strain evidence="2">NBRC 109076</strain>
    </source>
</reference>
<dbReference type="RefSeq" id="WP_203680195.1">
    <property type="nucleotide sequence ID" value="NZ_BOMW01000027.1"/>
</dbReference>
<dbReference type="AlphaFoldDB" id="A0A919N6Y0"/>
<organism evidence="2 3">
    <name type="scientific">Actinoplanes siamensis</name>
    <dbReference type="NCBI Taxonomy" id="1223317"/>
    <lineage>
        <taxon>Bacteria</taxon>
        <taxon>Bacillati</taxon>
        <taxon>Actinomycetota</taxon>
        <taxon>Actinomycetes</taxon>
        <taxon>Micromonosporales</taxon>
        <taxon>Micromonosporaceae</taxon>
        <taxon>Actinoplanes</taxon>
    </lineage>
</organism>
<evidence type="ECO:0000256" key="1">
    <source>
        <dbReference type="SAM" id="MobiDB-lite"/>
    </source>
</evidence>
<comment type="caution">
    <text evidence="2">The sequence shown here is derived from an EMBL/GenBank/DDBJ whole genome shotgun (WGS) entry which is preliminary data.</text>
</comment>
<name>A0A919N6Y0_9ACTN</name>
<gene>
    <name evidence="2" type="ORF">Asi03nite_29840</name>
</gene>
<keyword evidence="3" id="KW-1185">Reference proteome</keyword>